<dbReference type="Pfam" id="PF00122">
    <property type="entry name" value="E1-E2_ATPase"/>
    <property type="match status" value="1"/>
</dbReference>
<accession>A0ABN7S4I3</accession>
<keyword evidence="4" id="KW-1185">Reference proteome</keyword>
<dbReference type="InterPro" id="IPR059000">
    <property type="entry name" value="ATPase_P-type_domA"/>
</dbReference>
<evidence type="ECO:0000313" key="4">
    <source>
        <dbReference type="Proteomes" id="UP001158576"/>
    </source>
</evidence>
<feature type="domain" description="P-type ATPase N-terminal" evidence="2">
    <location>
        <begin position="55"/>
        <end position="105"/>
    </location>
</feature>
<dbReference type="SUPFAM" id="SSF81653">
    <property type="entry name" value="Calcium ATPase, transduction domain A"/>
    <property type="match status" value="1"/>
</dbReference>
<dbReference type="Proteomes" id="UP001158576">
    <property type="component" value="Chromosome PAR"/>
</dbReference>
<sequence length="254" mass="29244">MEWFESTKHRVRLWVAEKFPTLHEQAQVEVNESNSRKVFFLHQLPPGEEQPSVRIDNTISSNKYTIITFLPHNLFEQFHRVANFYFLFIFIMEVVMDSPVSPYTSGLPLSFVVCITAIKQAYEDYLRYREDKKENNKLIYVVRSGVLVQDRCMNIRPGDIVRVSEGETVPADLVLISSSDPTYHAYYSTAALDGESNLKEASALKKTQFFNTPAEITQIRCYCEVQAPNPELYRFAGRAVFNYGVGGENEEIFP</sequence>
<protein>
    <submittedName>
        <fullName evidence="3">Oidioi.mRNA.OKI2018_I69.PAR.g11882.t1.cds</fullName>
    </submittedName>
</protein>
<organism evidence="3 4">
    <name type="scientific">Oikopleura dioica</name>
    <name type="common">Tunicate</name>
    <dbReference type="NCBI Taxonomy" id="34765"/>
    <lineage>
        <taxon>Eukaryota</taxon>
        <taxon>Metazoa</taxon>
        <taxon>Chordata</taxon>
        <taxon>Tunicata</taxon>
        <taxon>Appendicularia</taxon>
        <taxon>Copelata</taxon>
        <taxon>Oikopleuridae</taxon>
        <taxon>Oikopleura</taxon>
    </lineage>
</organism>
<dbReference type="EMBL" id="OU015568">
    <property type="protein sequence ID" value="CAG5088553.1"/>
    <property type="molecule type" value="Genomic_DNA"/>
</dbReference>
<dbReference type="PANTHER" id="PTHR24092">
    <property type="entry name" value="PROBABLE PHOSPHOLIPID-TRANSPORTING ATPASE"/>
    <property type="match status" value="1"/>
</dbReference>
<gene>
    <name evidence="3" type="ORF">OKIOD_LOCUS3440</name>
</gene>
<evidence type="ECO:0000259" key="1">
    <source>
        <dbReference type="Pfam" id="PF00122"/>
    </source>
</evidence>
<evidence type="ECO:0000259" key="2">
    <source>
        <dbReference type="Pfam" id="PF16209"/>
    </source>
</evidence>
<dbReference type="InterPro" id="IPR032631">
    <property type="entry name" value="P-type_ATPase_N"/>
</dbReference>
<evidence type="ECO:0000313" key="3">
    <source>
        <dbReference type="EMBL" id="CAG5088553.1"/>
    </source>
</evidence>
<feature type="domain" description="P-type ATPase A" evidence="1">
    <location>
        <begin position="141"/>
        <end position="201"/>
    </location>
</feature>
<dbReference type="SUPFAM" id="SSF81665">
    <property type="entry name" value="Calcium ATPase, transmembrane domain M"/>
    <property type="match status" value="1"/>
</dbReference>
<dbReference type="PANTHER" id="PTHR24092:SF175">
    <property type="entry name" value="PHOSPHOLIPID-TRANSPORTING ATPASE"/>
    <property type="match status" value="1"/>
</dbReference>
<dbReference type="InterPro" id="IPR008250">
    <property type="entry name" value="ATPase_P-typ_transduc_dom_A_sf"/>
</dbReference>
<name>A0ABN7S4I3_OIKDI</name>
<dbReference type="Pfam" id="PF16209">
    <property type="entry name" value="PhoLip_ATPase_N"/>
    <property type="match status" value="1"/>
</dbReference>
<reference evidence="3 4" key="1">
    <citation type="submission" date="2021-04" db="EMBL/GenBank/DDBJ databases">
        <authorList>
            <person name="Bliznina A."/>
        </authorList>
    </citation>
    <scope>NUCLEOTIDE SEQUENCE [LARGE SCALE GENOMIC DNA]</scope>
</reference>
<dbReference type="Gene3D" id="2.70.150.10">
    <property type="entry name" value="Calcium-transporting ATPase, cytoplasmic transduction domain A"/>
    <property type="match status" value="1"/>
</dbReference>
<proteinExistence type="predicted"/>
<dbReference type="InterPro" id="IPR023298">
    <property type="entry name" value="ATPase_P-typ_TM_dom_sf"/>
</dbReference>